<dbReference type="PANTHER" id="PTHR18034">
    <property type="entry name" value="CELL CYCLE CONTROL PROTEIN CWF22-RELATED"/>
    <property type="match status" value="1"/>
</dbReference>
<feature type="compositionally biased region" description="Basic residues" evidence="4">
    <location>
        <begin position="70"/>
        <end position="81"/>
    </location>
</feature>
<dbReference type="Gene3D" id="1.25.40.180">
    <property type="match status" value="1"/>
</dbReference>
<evidence type="ECO:0000313" key="6">
    <source>
        <dbReference type="EMBL" id="KAH3673220.1"/>
    </source>
</evidence>
<feature type="region of interest" description="Disordered" evidence="4">
    <location>
        <begin position="235"/>
        <end position="291"/>
    </location>
</feature>
<feature type="domain" description="MI" evidence="5">
    <location>
        <begin position="877"/>
        <end position="1023"/>
    </location>
</feature>
<evidence type="ECO:0000256" key="3">
    <source>
        <dbReference type="ARBA" id="ARBA00023242"/>
    </source>
</evidence>
<dbReference type="Pfam" id="PF02847">
    <property type="entry name" value="MA3"/>
    <property type="match status" value="1"/>
</dbReference>
<dbReference type="EMBL" id="JAEUBF010001036">
    <property type="protein sequence ID" value="KAH3673220.1"/>
    <property type="molecule type" value="Genomic_DNA"/>
</dbReference>
<comment type="caution">
    <text evidence="6">The sequence shown here is derived from an EMBL/GenBank/DDBJ whole genome shotgun (WGS) entry which is preliminary data.</text>
</comment>
<dbReference type="PANTHER" id="PTHR18034:SF4">
    <property type="entry name" value="NUCLEOLAR MIF4G DOMAIN-CONTAINING PROTEIN 1"/>
    <property type="match status" value="1"/>
</dbReference>
<gene>
    <name evidence="6" type="ORF">WICMUC_003838</name>
</gene>
<feature type="region of interest" description="Disordered" evidence="4">
    <location>
        <begin position="452"/>
        <end position="525"/>
    </location>
</feature>
<dbReference type="InterPro" id="IPR003891">
    <property type="entry name" value="Initiation_fac_eIF4g_MI"/>
</dbReference>
<dbReference type="GO" id="GO:0042274">
    <property type="term" value="P:ribosomal small subunit biogenesis"/>
    <property type="evidence" value="ECO:0007669"/>
    <property type="project" value="TreeGrafter"/>
</dbReference>
<dbReference type="GO" id="GO:0003723">
    <property type="term" value="F:RNA binding"/>
    <property type="evidence" value="ECO:0007669"/>
    <property type="project" value="InterPro"/>
</dbReference>
<evidence type="ECO:0000256" key="2">
    <source>
        <dbReference type="ARBA" id="ARBA00006856"/>
    </source>
</evidence>
<dbReference type="InterPro" id="IPR003890">
    <property type="entry name" value="MIF4G-like_typ-3"/>
</dbReference>
<feature type="region of interest" description="Disordered" evidence="4">
    <location>
        <begin position="332"/>
        <end position="413"/>
    </location>
</feature>
<dbReference type="InterPro" id="IPR016024">
    <property type="entry name" value="ARM-type_fold"/>
</dbReference>
<name>A0A9P8TC98_9ASCO</name>
<comment type="subcellular location">
    <subcellularLocation>
        <location evidence="1">Nucleus</location>
        <location evidence="1">Nucleolus</location>
    </subcellularLocation>
</comment>
<dbReference type="SMART" id="SM00544">
    <property type="entry name" value="MA3"/>
    <property type="match status" value="1"/>
</dbReference>
<feature type="compositionally biased region" description="Basic and acidic residues" evidence="4">
    <location>
        <begin position="56"/>
        <end position="69"/>
    </location>
</feature>
<keyword evidence="3" id="KW-0539">Nucleus</keyword>
<feature type="compositionally biased region" description="Acidic residues" evidence="4">
    <location>
        <begin position="162"/>
        <end position="176"/>
    </location>
</feature>
<feature type="region of interest" description="Disordered" evidence="4">
    <location>
        <begin position="42"/>
        <end position="126"/>
    </location>
</feature>
<dbReference type="AlphaFoldDB" id="A0A9P8TC98"/>
<feature type="compositionally biased region" description="Acidic residues" evidence="4">
    <location>
        <begin position="182"/>
        <end position="199"/>
    </location>
</feature>
<dbReference type="Pfam" id="PF02854">
    <property type="entry name" value="MIF4G"/>
    <property type="match status" value="1"/>
</dbReference>
<feature type="compositionally biased region" description="Acidic residues" evidence="4">
    <location>
        <begin position="473"/>
        <end position="525"/>
    </location>
</feature>
<dbReference type="InterPro" id="IPR050781">
    <property type="entry name" value="CWC22_splicing_factor"/>
</dbReference>
<evidence type="ECO:0000259" key="5">
    <source>
        <dbReference type="PROSITE" id="PS51366"/>
    </source>
</evidence>
<protein>
    <recommendedName>
        <fullName evidence="5">MI domain-containing protein</fullName>
    </recommendedName>
</protein>
<organism evidence="6 7">
    <name type="scientific">Wickerhamomyces mucosus</name>
    <dbReference type="NCBI Taxonomy" id="1378264"/>
    <lineage>
        <taxon>Eukaryota</taxon>
        <taxon>Fungi</taxon>
        <taxon>Dikarya</taxon>
        <taxon>Ascomycota</taxon>
        <taxon>Saccharomycotina</taxon>
        <taxon>Saccharomycetes</taxon>
        <taxon>Phaffomycetales</taxon>
        <taxon>Wickerhamomycetaceae</taxon>
        <taxon>Wickerhamomyces</taxon>
    </lineage>
</organism>
<sequence length="1134" mass="128850">MKRGRKDNKEERHGIRIPGSLLDELKTTIREYDRVLLNIKFSTAHTNSSNSPADEDGSRFDFNKDIYDSKKRKISVSRKDKRKQEREAKKQKKVQGHQLQESRRQTSSNKHHLMGGNLNDSSKLSNGKRQVKFNSIDQIKHFDKNEILGFNLNNDISSMNGSEEDMGSSDDYDDFDDKNFDEGDFDDFDNSDNEDEPQTAEDTMKALMLLKAKKSSTSKHKQPTTVEETMALLKAKKEGKASKESNLFEKEIIKSIKEPKAKEKKPRKESQKNREQKRFLSPEDEALLKRDQDDINYYAKKLGMKSSSMKDLKNEGDGLDNLLEGLDFLDNYSSDNAEKYDYSSEERETEIGASNKLLKYSKKPSNEKETMESLLKAAKAKKEITQQTKESKKSKQSAKYLTPEDESLMKRDEDDIKYYAKKLGLKGYKIKDMKNEGDGLDDLLEGLDFLDSYGSYSDEEESVENSEGYQENLTEETAEGDTDDDDEEDDDDDEDEDATKENDEEMIENPFSSDDEINSSDFDSDIDEADLEDDAQEHGETIMAAPKENPYVAPATAGKKYIPPALRAKLESNDSEELLKIKKSIKGPLNKLSEANIMTIVSEINSSYSNNPRQLVTEALTDVVLASIIQQGVLLDTFVIQHAALIGAIYRLQGVEVGAFFIQKLVEKYEEFYKVSGSKGSSNLISLLTACYSFQVISCKLLYNIISVLIEDITETNSELLLRIVKNAGQQMRNDDPSALKEIIIALKKNVAGKETNARTKFLVETITNLKNNKSKLHNELASQLITRMKKLLGSINNDKFHEPLQVSLDDIHNIDKKGKWWLVGSAWRNNLVNSNDSNLGLQAQEGLVDEKELNDILDSAEPNWMELARSQRMNTDVRRAIFISIMSSNDYIEAFTKLDKLRLKRSQEREIPKILLHCASTEKIYNPYYGLLANKLCSSHSLRKTFQFAFWDLLKEVEGDDGNDDEENSDDEGDDFFKTLHKDLAGEDDDFQLQKIVNLGKFFGNLIAEGSLPLHSLKNVNFVSLNSATTLFLEVLLIHLLDSIGKKSEISAFGQGSKKSKAEDLKFQDNLLIDRLAKCQGQRSMLRGLQYFLQEKVRASDIITGRKQRKRVEWGVDSTCDIVDEFIRNGDEL</sequence>
<feature type="region of interest" description="Disordered" evidence="4">
    <location>
        <begin position="158"/>
        <end position="199"/>
    </location>
</feature>
<feature type="compositionally biased region" description="Polar residues" evidence="4">
    <location>
        <begin position="42"/>
        <end position="52"/>
    </location>
</feature>
<reference evidence="6" key="1">
    <citation type="journal article" date="2021" name="Open Biol.">
        <title>Shared evolutionary footprints suggest mitochondrial oxidative damage underlies multiple complex I losses in fungi.</title>
        <authorList>
            <person name="Schikora-Tamarit M.A."/>
            <person name="Marcet-Houben M."/>
            <person name="Nosek J."/>
            <person name="Gabaldon T."/>
        </authorList>
    </citation>
    <scope>NUCLEOTIDE SEQUENCE</scope>
    <source>
        <strain evidence="6">CBS6341</strain>
    </source>
</reference>
<feature type="compositionally biased region" description="Basic and acidic residues" evidence="4">
    <location>
        <begin position="380"/>
        <end position="393"/>
    </location>
</feature>
<dbReference type="OrthoDB" id="361797at2759"/>
<comment type="similarity">
    <text evidence="2">Belongs to the CWC22 family.</text>
</comment>
<evidence type="ECO:0000313" key="7">
    <source>
        <dbReference type="Proteomes" id="UP000769528"/>
    </source>
</evidence>
<evidence type="ECO:0000256" key="4">
    <source>
        <dbReference type="SAM" id="MobiDB-lite"/>
    </source>
</evidence>
<dbReference type="Proteomes" id="UP000769528">
    <property type="component" value="Unassembled WGS sequence"/>
</dbReference>
<dbReference type="GO" id="GO:0005730">
    <property type="term" value="C:nucleolus"/>
    <property type="evidence" value="ECO:0007669"/>
    <property type="project" value="UniProtKB-SubCell"/>
</dbReference>
<dbReference type="SUPFAM" id="SSF48371">
    <property type="entry name" value="ARM repeat"/>
    <property type="match status" value="1"/>
</dbReference>
<accession>A0A9P8TC98</accession>
<proteinExistence type="inferred from homology"/>
<feature type="compositionally biased region" description="Basic and acidic residues" evidence="4">
    <location>
        <begin position="336"/>
        <end position="350"/>
    </location>
</feature>
<evidence type="ECO:0000256" key="1">
    <source>
        <dbReference type="ARBA" id="ARBA00004604"/>
    </source>
</evidence>
<keyword evidence="7" id="KW-1185">Reference proteome</keyword>
<dbReference type="SMART" id="SM00543">
    <property type="entry name" value="MIF4G"/>
    <property type="match status" value="1"/>
</dbReference>
<dbReference type="PROSITE" id="PS51366">
    <property type="entry name" value="MI"/>
    <property type="match status" value="1"/>
</dbReference>
<reference evidence="6" key="2">
    <citation type="submission" date="2021-01" db="EMBL/GenBank/DDBJ databases">
        <authorList>
            <person name="Schikora-Tamarit M.A."/>
        </authorList>
    </citation>
    <scope>NUCLEOTIDE SEQUENCE</scope>
    <source>
        <strain evidence="6">CBS6341</strain>
    </source>
</reference>